<dbReference type="OrthoDB" id="7677057at2759"/>
<keyword evidence="3" id="KW-0716">Sensory transduction</keyword>
<dbReference type="GO" id="GO:0004984">
    <property type="term" value="F:olfactory receptor activity"/>
    <property type="evidence" value="ECO:0007669"/>
    <property type="project" value="InterPro"/>
</dbReference>
<dbReference type="InterPro" id="IPR004117">
    <property type="entry name" value="7tm6_olfct_rcpt"/>
</dbReference>
<keyword evidence="9" id="KW-0807">Transducer</keyword>
<keyword evidence="8" id="KW-0675">Receptor</keyword>
<evidence type="ECO:0000256" key="10">
    <source>
        <dbReference type="SAM" id="Phobius"/>
    </source>
</evidence>
<sequence length="221" mass="25796">MVEDYPWICSLFDVVTVFIGMILFCYYKIIPMSLILFLLGQITLLKHDIRQLNIENISNVCGLKKSGENKLKDCVKSHQLIIRLMNWIQHSLKEIILIQYVSYVLDTAAFMIPTLTEESLQLKLRCFAGFNMTVIQMYFFFWFANEIQEESKSIADVIYNSVMWVDANESDKKVLLLMMLRSQQKLALKSTALGEMSLICFTKIMKLCYTVCTFFTTMYDK</sequence>
<accession>A0A6P7FIX4</accession>
<comment type="subcellular location">
    <subcellularLocation>
        <location evidence="1">Cell membrane</location>
        <topology evidence="1">Multi-pass membrane protein</topology>
    </subcellularLocation>
</comment>
<evidence type="ECO:0000256" key="6">
    <source>
        <dbReference type="ARBA" id="ARBA00022989"/>
    </source>
</evidence>
<keyword evidence="2" id="KW-1003">Cell membrane</keyword>
<keyword evidence="6 10" id="KW-1133">Transmembrane helix</keyword>
<dbReference type="GO" id="GO:0007165">
    <property type="term" value="P:signal transduction"/>
    <property type="evidence" value="ECO:0007669"/>
    <property type="project" value="UniProtKB-KW"/>
</dbReference>
<dbReference type="InParanoid" id="A0A6P7FIX4"/>
<dbReference type="RefSeq" id="XP_028133165.1">
    <property type="nucleotide sequence ID" value="XM_028277364.1"/>
</dbReference>
<gene>
    <name evidence="11" type="primary">LOC114328496</name>
</gene>
<proteinExistence type="predicted"/>
<keyword evidence="4 10" id="KW-0812">Transmembrane</keyword>
<evidence type="ECO:0000313" key="11">
    <source>
        <dbReference type="RefSeq" id="XP_028133165.1"/>
    </source>
</evidence>
<evidence type="ECO:0000256" key="9">
    <source>
        <dbReference type="ARBA" id="ARBA00023224"/>
    </source>
</evidence>
<evidence type="ECO:0000256" key="8">
    <source>
        <dbReference type="ARBA" id="ARBA00023170"/>
    </source>
</evidence>
<name>A0A6P7FIX4_DIAVI</name>
<protein>
    <submittedName>
        <fullName evidence="11">Odorant receptor Or2-like</fullName>
    </submittedName>
</protein>
<dbReference type="PANTHER" id="PTHR21137">
    <property type="entry name" value="ODORANT RECEPTOR"/>
    <property type="match status" value="1"/>
</dbReference>
<keyword evidence="5" id="KW-0552">Olfaction</keyword>
<keyword evidence="7 10" id="KW-0472">Membrane</keyword>
<reference evidence="11" key="1">
    <citation type="submission" date="2025-08" db="UniProtKB">
        <authorList>
            <consortium name="RefSeq"/>
        </authorList>
    </citation>
    <scope>IDENTIFICATION</scope>
    <source>
        <tissue evidence="11">Whole insect</tissue>
    </source>
</reference>
<evidence type="ECO:0000256" key="1">
    <source>
        <dbReference type="ARBA" id="ARBA00004651"/>
    </source>
</evidence>
<dbReference type="Pfam" id="PF02949">
    <property type="entry name" value="7tm_6"/>
    <property type="match status" value="1"/>
</dbReference>
<dbReference type="GO" id="GO:0005886">
    <property type="term" value="C:plasma membrane"/>
    <property type="evidence" value="ECO:0007669"/>
    <property type="project" value="UniProtKB-SubCell"/>
</dbReference>
<dbReference type="AlphaFoldDB" id="A0A6P7FIX4"/>
<evidence type="ECO:0000256" key="5">
    <source>
        <dbReference type="ARBA" id="ARBA00022725"/>
    </source>
</evidence>
<evidence type="ECO:0000256" key="4">
    <source>
        <dbReference type="ARBA" id="ARBA00022692"/>
    </source>
</evidence>
<dbReference type="PANTHER" id="PTHR21137:SF3">
    <property type="entry name" value="ODORANT RECEPTOR 30A-RELATED"/>
    <property type="match status" value="1"/>
</dbReference>
<evidence type="ECO:0000256" key="2">
    <source>
        <dbReference type="ARBA" id="ARBA00022475"/>
    </source>
</evidence>
<organism evidence="11">
    <name type="scientific">Diabrotica virgifera virgifera</name>
    <name type="common">western corn rootworm</name>
    <dbReference type="NCBI Taxonomy" id="50390"/>
    <lineage>
        <taxon>Eukaryota</taxon>
        <taxon>Metazoa</taxon>
        <taxon>Ecdysozoa</taxon>
        <taxon>Arthropoda</taxon>
        <taxon>Hexapoda</taxon>
        <taxon>Insecta</taxon>
        <taxon>Pterygota</taxon>
        <taxon>Neoptera</taxon>
        <taxon>Endopterygota</taxon>
        <taxon>Coleoptera</taxon>
        <taxon>Polyphaga</taxon>
        <taxon>Cucujiformia</taxon>
        <taxon>Chrysomeloidea</taxon>
        <taxon>Chrysomelidae</taxon>
        <taxon>Galerucinae</taxon>
        <taxon>Diabroticina</taxon>
        <taxon>Diabroticites</taxon>
        <taxon>Diabrotica</taxon>
    </lineage>
</organism>
<feature type="transmembrane region" description="Helical" evidence="10">
    <location>
        <begin position="15"/>
        <end position="40"/>
    </location>
</feature>
<evidence type="ECO:0000256" key="7">
    <source>
        <dbReference type="ARBA" id="ARBA00023136"/>
    </source>
</evidence>
<evidence type="ECO:0000256" key="3">
    <source>
        <dbReference type="ARBA" id="ARBA00022606"/>
    </source>
</evidence>
<dbReference type="GO" id="GO:0005549">
    <property type="term" value="F:odorant binding"/>
    <property type="evidence" value="ECO:0007669"/>
    <property type="project" value="InterPro"/>
</dbReference>